<evidence type="ECO:0000256" key="1">
    <source>
        <dbReference type="ARBA" id="ARBA00022679"/>
    </source>
</evidence>
<evidence type="ECO:0000259" key="5">
    <source>
        <dbReference type="Pfam" id="PF00696"/>
    </source>
</evidence>
<dbReference type="PANTHER" id="PTHR43654:SF1">
    <property type="entry name" value="ISOPENTENYL PHOSPHATE KINASE"/>
    <property type="match status" value="1"/>
</dbReference>
<keyword evidence="2" id="KW-0547">Nucleotide-binding</keyword>
<proteinExistence type="predicted"/>
<keyword evidence="1" id="KW-0808">Transferase</keyword>
<organism evidence="6 7">
    <name type="scientific">Actinoalloteichus caeruleus DSM 43889</name>
    <dbReference type="NCBI Taxonomy" id="1120930"/>
    <lineage>
        <taxon>Bacteria</taxon>
        <taxon>Bacillati</taxon>
        <taxon>Actinomycetota</taxon>
        <taxon>Actinomycetes</taxon>
        <taxon>Pseudonocardiales</taxon>
        <taxon>Pseudonocardiaceae</taxon>
        <taxon>Actinoalloteichus</taxon>
        <taxon>Actinoalloteichus cyanogriseus</taxon>
    </lineage>
</organism>
<keyword evidence="7" id="KW-1185">Reference proteome</keyword>
<evidence type="ECO:0000256" key="3">
    <source>
        <dbReference type="ARBA" id="ARBA00022777"/>
    </source>
</evidence>
<dbReference type="GO" id="GO:0016301">
    <property type="term" value="F:kinase activity"/>
    <property type="evidence" value="ECO:0007669"/>
    <property type="project" value="UniProtKB-KW"/>
</dbReference>
<dbReference type="SUPFAM" id="SSF53633">
    <property type="entry name" value="Carbamate kinase-like"/>
    <property type="match status" value="1"/>
</dbReference>
<dbReference type="Gene3D" id="3.40.1160.10">
    <property type="entry name" value="Acetylglutamate kinase-like"/>
    <property type="match status" value="1"/>
</dbReference>
<comment type="caution">
    <text evidence="6">The sequence shown here is derived from an EMBL/GenBank/DDBJ whole genome shotgun (WGS) entry which is preliminary data.</text>
</comment>
<dbReference type="Proteomes" id="UP000791080">
    <property type="component" value="Unassembled WGS sequence"/>
</dbReference>
<protein>
    <submittedName>
        <fullName evidence="6">Isopentenyl phosphate kinase</fullName>
    </submittedName>
</protein>
<dbReference type="RefSeq" id="WP_026420650.1">
    <property type="nucleotide sequence ID" value="NZ_AUBJ02000001.1"/>
</dbReference>
<evidence type="ECO:0000313" key="7">
    <source>
        <dbReference type="Proteomes" id="UP000791080"/>
    </source>
</evidence>
<dbReference type="PANTHER" id="PTHR43654">
    <property type="entry name" value="GLUTAMATE 5-KINASE"/>
    <property type="match status" value="1"/>
</dbReference>
<gene>
    <name evidence="6" type="ORF">G443_000429</name>
</gene>
<accession>A0ABT1JCD8</accession>
<feature type="domain" description="Aspartate/glutamate/uridylate kinase" evidence="5">
    <location>
        <begin position="7"/>
        <end position="235"/>
    </location>
</feature>
<reference evidence="6 7" key="1">
    <citation type="submission" date="2013-07" db="EMBL/GenBank/DDBJ databases">
        <authorList>
            <consortium name="DOE Joint Genome Institute"/>
            <person name="Reeve W."/>
            <person name="Huntemann M."/>
            <person name="Han J."/>
            <person name="Chen A."/>
            <person name="Kyrpides N."/>
            <person name="Mavromatis K."/>
            <person name="Markowitz V."/>
            <person name="Palaniappan K."/>
            <person name="Ivanova N."/>
            <person name="Schaumberg A."/>
            <person name="Pati A."/>
            <person name="Liolios K."/>
            <person name="Nordberg H.P."/>
            <person name="Cantor M.N."/>
            <person name="Hua S.X."/>
            <person name="Woyke T."/>
        </authorList>
    </citation>
    <scope>NUCLEOTIDE SEQUENCE [LARGE SCALE GENOMIC DNA]</scope>
    <source>
        <strain evidence="6 7">DSM 43889</strain>
    </source>
</reference>
<dbReference type="Pfam" id="PF00696">
    <property type="entry name" value="AA_kinase"/>
    <property type="match status" value="1"/>
</dbReference>
<dbReference type="InterPro" id="IPR036393">
    <property type="entry name" value="AceGlu_kinase-like_sf"/>
</dbReference>
<evidence type="ECO:0000256" key="2">
    <source>
        <dbReference type="ARBA" id="ARBA00022741"/>
    </source>
</evidence>
<evidence type="ECO:0000313" key="6">
    <source>
        <dbReference type="EMBL" id="MCP2330159.1"/>
    </source>
</evidence>
<keyword evidence="3 6" id="KW-0418">Kinase</keyword>
<name>A0ABT1JCD8_ACTCY</name>
<dbReference type="EMBL" id="AUBJ02000001">
    <property type="protein sequence ID" value="MCP2330159.1"/>
    <property type="molecule type" value="Genomic_DNA"/>
</dbReference>
<dbReference type="InterPro" id="IPR001048">
    <property type="entry name" value="Asp/Glu/Uridylate_kinase"/>
</dbReference>
<keyword evidence="4" id="KW-0067">ATP-binding</keyword>
<evidence type="ECO:0000256" key="4">
    <source>
        <dbReference type="ARBA" id="ARBA00022840"/>
    </source>
</evidence>
<sequence length="268" mass="27980">MDDVVDLLVVKVGGSLVSEKARRDHLDHDALAGYAAQIADLHAAAPGRVVLVVGGGSIGHGAVRHLDADDPLAPLPLTRATFDVKWSWVRALRDLGSRCFPVQVAAICVLGPRGPEVSFGTVRRLLDHGILPVLAGDSVLCADGALRVFGSDHVPAVAVRGTPGRTRVAVLTDVPGVLAGGPGSQEVIPEITPGSSAEAFRRIWPAAAHDTSGSMGGKLTALLDHARDGAECFVLRGDPTAPDLRFLLEGRGRWPDVPHTRIVADTTG</sequence>
<reference evidence="6 7" key="2">
    <citation type="submission" date="2022-06" db="EMBL/GenBank/DDBJ databases">
        <title>Genomic Encyclopedia of Type Strains, Phase I: the one thousand microbial genomes (KMG-I) project.</title>
        <authorList>
            <person name="Kyrpides N."/>
        </authorList>
    </citation>
    <scope>NUCLEOTIDE SEQUENCE [LARGE SCALE GENOMIC DNA]</scope>
    <source>
        <strain evidence="6 7">DSM 43889</strain>
    </source>
</reference>